<dbReference type="Proteomes" id="UP000605676">
    <property type="component" value="Unassembled WGS sequence"/>
</dbReference>
<dbReference type="SUPFAM" id="SSF56436">
    <property type="entry name" value="C-type lectin-like"/>
    <property type="match status" value="1"/>
</dbReference>
<keyword evidence="15" id="KW-1185">Reference proteome</keyword>
<comment type="similarity">
    <text evidence="2">Belongs to the NapC/NirT/NrfH family.</text>
</comment>
<keyword evidence="4" id="KW-1003">Cell membrane</keyword>
<dbReference type="RefSeq" id="WP_200467067.1">
    <property type="nucleotide sequence ID" value="NZ_JAENRR010000097.1"/>
</dbReference>
<keyword evidence="6" id="KW-0812">Transmembrane</keyword>
<evidence type="ECO:0000256" key="9">
    <source>
        <dbReference type="ARBA" id="ARBA00022989"/>
    </source>
</evidence>
<dbReference type="EMBL" id="JAENRR010000097">
    <property type="protein sequence ID" value="MBK3519848.1"/>
    <property type="molecule type" value="Genomic_DNA"/>
</dbReference>
<evidence type="ECO:0000256" key="8">
    <source>
        <dbReference type="ARBA" id="ARBA00022982"/>
    </source>
</evidence>
<evidence type="ECO:0000256" key="3">
    <source>
        <dbReference type="ARBA" id="ARBA00022448"/>
    </source>
</evidence>
<evidence type="ECO:0000256" key="4">
    <source>
        <dbReference type="ARBA" id="ARBA00022475"/>
    </source>
</evidence>
<protein>
    <submittedName>
        <fullName evidence="14">NapC/NirT family cytochrome c</fullName>
    </submittedName>
</protein>
<comment type="caution">
    <text evidence="14">The sequence shown here is derived from an EMBL/GenBank/DDBJ whole genome shotgun (WGS) entry which is preliminary data.</text>
</comment>
<dbReference type="PANTHER" id="PTHR30333:SF1">
    <property type="entry name" value="CYTOCHROME C-TYPE PROTEIN NAPC"/>
    <property type="match status" value="1"/>
</dbReference>
<dbReference type="InterPro" id="IPR005126">
    <property type="entry name" value="NapC/NirT_cyt_c_N"/>
</dbReference>
<dbReference type="InterPro" id="IPR016187">
    <property type="entry name" value="CTDL_fold"/>
</dbReference>
<reference evidence="14 15" key="1">
    <citation type="submission" date="2021-01" db="EMBL/GenBank/DDBJ databases">
        <title>Carboxyliciviraga sp.nov., isolated from coastal sediments.</title>
        <authorList>
            <person name="Lu D."/>
            <person name="Zhang T."/>
        </authorList>
    </citation>
    <scope>NUCLEOTIDE SEQUENCE [LARGE SCALE GENOMIC DNA]</scope>
    <source>
        <strain evidence="14 15">N1Y132</strain>
    </source>
</reference>
<proteinExistence type="inferred from homology"/>
<dbReference type="SUPFAM" id="SSF48695">
    <property type="entry name" value="Multiheme cytochromes"/>
    <property type="match status" value="1"/>
</dbReference>
<keyword evidence="9" id="KW-1133">Transmembrane helix</keyword>
<evidence type="ECO:0000256" key="2">
    <source>
        <dbReference type="ARBA" id="ARBA00007395"/>
    </source>
</evidence>
<dbReference type="InterPro" id="IPR042095">
    <property type="entry name" value="SUMF_sf"/>
</dbReference>
<dbReference type="Gene3D" id="1.10.3820.10">
    <property type="entry name" value="Di-heme elbow motif domain"/>
    <property type="match status" value="1"/>
</dbReference>
<dbReference type="InterPro" id="IPR038266">
    <property type="entry name" value="NapC/NirT_cytc_sf"/>
</dbReference>
<dbReference type="InterPro" id="IPR036280">
    <property type="entry name" value="Multihaem_cyt_sf"/>
</dbReference>
<keyword evidence="8" id="KW-0249">Electron transport</keyword>
<keyword evidence="7" id="KW-0479">Metal-binding</keyword>
<accession>A0ABS1HQ84</accession>
<keyword evidence="11" id="KW-0472">Membrane</keyword>
<feature type="domain" description="Sulfatase-modifying factor enzyme-like" evidence="13">
    <location>
        <begin position="220"/>
        <end position="367"/>
    </location>
</feature>
<evidence type="ECO:0000256" key="7">
    <source>
        <dbReference type="ARBA" id="ARBA00022723"/>
    </source>
</evidence>
<keyword evidence="3" id="KW-0813">Transport</keyword>
<dbReference type="Gene3D" id="3.90.1580.10">
    <property type="entry name" value="paralog of FGE (formylglycine-generating enzyme)"/>
    <property type="match status" value="1"/>
</dbReference>
<keyword evidence="5" id="KW-0349">Heme</keyword>
<dbReference type="PANTHER" id="PTHR30333">
    <property type="entry name" value="CYTOCHROME C-TYPE PROTEIN"/>
    <property type="match status" value="1"/>
</dbReference>
<evidence type="ECO:0000256" key="5">
    <source>
        <dbReference type="ARBA" id="ARBA00022617"/>
    </source>
</evidence>
<feature type="domain" description="NapC/NirT cytochrome c N-terminal" evidence="12">
    <location>
        <begin position="4"/>
        <end position="161"/>
    </location>
</feature>
<evidence type="ECO:0000256" key="10">
    <source>
        <dbReference type="ARBA" id="ARBA00023004"/>
    </source>
</evidence>
<evidence type="ECO:0000313" key="15">
    <source>
        <dbReference type="Proteomes" id="UP000605676"/>
    </source>
</evidence>
<sequence>MKKSVTLLLMIISILTLLSFLFKKVDDYTSSNHYCNSCHVHDHAHSSWMQSVHYYNSSKEESSCVDCHLPPKGHGYYKAKIHAGYRDIHAFLFKNSTEYNWHKKSQIEAAKSHTFKQSCLSCHDKLFPIDLSQDGELAHWHYLQHQDEMHCVQCHINVGHGADAKASRNFLFLQAKELIDTIYETPATIDRFESFTERIPQSDISFKMIAVKDSPLKDYNQDAIVSDFFIAEIETSWEMYQQFLSETESEGRKENEMIDGISGATPPWGNPDQGWGLGQRPAITMTHYAASVFCQWLSNKTNKSYRLPTELEWEHVAKLAIKNIAISDQIANTNQNKTTLPDEIVPDNLGLKHLFGNVKEFCSNNVRGEYIIKGGSFKNRLEELSPEWRKTTHHSKWLKTDPQIPKSIWWYSDCNDVGFRVVLSYQPEQRSR</sequence>
<evidence type="ECO:0000259" key="12">
    <source>
        <dbReference type="Pfam" id="PF03264"/>
    </source>
</evidence>
<dbReference type="Pfam" id="PF03781">
    <property type="entry name" value="FGE-sulfatase"/>
    <property type="match status" value="1"/>
</dbReference>
<evidence type="ECO:0000256" key="1">
    <source>
        <dbReference type="ARBA" id="ARBA00004236"/>
    </source>
</evidence>
<keyword evidence="10" id="KW-0408">Iron</keyword>
<gene>
    <name evidence="14" type="ORF">JIV24_21075</name>
</gene>
<evidence type="ECO:0000259" key="13">
    <source>
        <dbReference type="Pfam" id="PF03781"/>
    </source>
</evidence>
<evidence type="ECO:0000256" key="11">
    <source>
        <dbReference type="ARBA" id="ARBA00023136"/>
    </source>
</evidence>
<name>A0ABS1HQ84_9BACT</name>
<comment type="subcellular location">
    <subcellularLocation>
        <location evidence="1">Cell membrane</location>
    </subcellularLocation>
</comment>
<dbReference type="InterPro" id="IPR005532">
    <property type="entry name" value="SUMF_dom"/>
</dbReference>
<organism evidence="14 15">
    <name type="scientific">Carboxylicivirga marina</name>
    <dbReference type="NCBI Taxonomy" id="2800988"/>
    <lineage>
        <taxon>Bacteria</taxon>
        <taxon>Pseudomonadati</taxon>
        <taxon>Bacteroidota</taxon>
        <taxon>Bacteroidia</taxon>
        <taxon>Marinilabiliales</taxon>
        <taxon>Marinilabiliaceae</taxon>
        <taxon>Carboxylicivirga</taxon>
    </lineage>
</organism>
<dbReference type="Pfam" id="PF03264">
    <property type="entry name" value="Cytochrom_NNT"/>
    <property type="match status" value="1"/>
</dbReference>
<evidence type="ECO:0000313" key="14">
    <source>
        <dbReference type="EMBL" id="MBK3519848.1"/>
    </source>
</evidence>
<evidence type="ECO:0000256" key="6">
    <source>
        <dbReference type="ARBA" id="ARBA00022692"/>
    </source>
</evidence>
<dbReference type="InterPro" id="IPR051174">
    <property type="entry name" value="Cytochrome_c-type_ET"/>
</dbReference>